<feature type="compositionally biased region" description="Pro residues" evidence="3">
    <location>
        <begin position="219"/>
        <end position="229"/>
    </location>
</feature>
<keyword evidence="2" id="KW-0560">Oxidoreductase</keyword>
<dbReference type="InterPro" id="IPR047122">
    <property type="entry name" value="Trans-enoyl_RdTase-like"/>
</dbReference>
<dbReference type="OrthoDB" id="10257049at2759"/>
<protein>
    <submittedName>
        <fullName evidence="5">Trans-enoyl reductase</fullName>
    </submittedName>
</protein>
<evidence type="ECO:0000256" key="2">
    <source>
        <dbReference type="ARBA" id="ARBA00023002"/>
    </source>
</evidence>
<dbReference type="InterPro" id="IPR036291">
    <property type="entry name" value="NAD(P)-bd_dom_sf"/>
</dbReference>
<comment type="caution">
    <text evidence="5">The sequence shown here is derived from an EMBL/GenBank/DDBJ whole genome shotgun (WGS) entry which is preliminary data.</text>
</comment>
<gene>
    <name evidence="5" type="primary">eqxC</name>
    <name evidence="5" type="ORF">LOCC1_G008157</name>
</gene>
<dbReference type="SUPFAM" id="SSF51735">
    <property type="entry name" value="NAD(P)-binding Rossmann-fold domains"/>
    <property type="match status" value="1"/>
</dbReference>
<keyword evidence="6" id="KW-1185">Reference proteome</keyword>
<feature type="region of interest" description="Disordered" evidence="3">
    <location>
        <begin position="19"/>
        <end position="61"/>
    </location>
</feature>
<dbReference type="SMART" id="SM00829">
    <property type="entry name" value="PKS_ER"/>
    <property type="match status" value="1"/>
</dbReference>
<feature type="domain" description="Enoyl reductase (ER)" evidence="4">
    <location>
        <begin position="86"/>
        <end position="417"/>
    </location>
</feature>
<evidence type="ECO:0000256" key="1">
    <source>
        <dbReference type="ARBA" id="ARBA00008072"/>
    </source>
</evidence>
<feature type="region of interest" description="Disordered" evidence="3">
    <location>
        <begin position="219"/>
        <end position="238"/>
    </location>
</feature>
<evidence type="ECO:0000256" key="3">
    <source>
        <dbReference type="SAM" id="MobiDB-lite"/>
    </source>
</evidence>
<dbReference type="InterPro" id="IPR013154">
    <property type="entry name" value="ADH-like_N"/>
</dbReference>
<dbReference type="PANTHER" id="PTHR45348:SF2">
    <property type="entry name" value="ZINC-TYPE ALCOHOL DEHYDROGENASE-LIKE PROTEIN C2E1P3.01"/>
    <property type="match status" value="1"/>
</dbReference>
<dbReference type="InterPro" id="IPR013149">
    <property type="entry name" value="ADH-like_C"/>
</dbReference>
<dbReference type="InterPro" id="IPR011032">
    <property type="entry name" value="GroES-like_sf"/>
</dbReference>
<dbReference type="CDD" id="cd08249">
    <property type="entry name" value="enoyl_reductase_like"/>
    <property type="match status" value="1"/>
</dbReference>
<dbReference type="AlphaFoldDB" id="A0A8H8RHI5"/>
<dbReference type="Pfam" id="PF08240">
    <property type="entry name" value="ADH_N"/>
    <property type="match status" value="1"/>
</dbReference>
<accession>A0A8H8RHI5</accession>
<dbReference type="Gene3D" id="3.90.180.10">
    <property type="entry name" value="Medium-chain alcohol dehydrogenases, catalytic domain"/>
    <property type="match status" value="1"/>
</dbReference>
<organism evidence="5 6">
    <name type="scientific">Lachnellula occidentalis</name>
    <dbReference type="NCBI Taxonomy" id="215460"/>
    <lineage>
        <taxon>Eukaryota</taxon>
        <taxon>Fungi</taxon>
        <taxon>Dikarya</taxon>
        <taxon>Ascomycota</taxon>
        <taxon>Pezizomycotina</taxon>
        <taxon>Leotiomycetes</taxon>
        <taxon>Helotiales</taxon>
        <taxon>Lachnaceae</taxon>
        <taxon>Lachnellula</taxon>
    </lineage>
</organism>
<dbReference type="SUPFAM" id="SSF50129">
    <property type="entry name" value="GroES-like"/>
    <property type="match status" value="1"/>
</dbReference>
<proteinExistence type="inferred from homology"/>
<dbReference type="Gene3D" id="3.40.50.720">
    <property type="entry name" value="NAD(P)-binding Rossmann-like Domain"/>
    <property type="match status" value="1"/>
</dbReference>
<dbReference type="EMBL" id="QGMI01000956">
    <property type="protein sequence ID" value="TVY35559.1"/>
    <property type="molecule type" value="Genomic_DNA"/>
</dbReference>
<dbReference type="PANTHER" id="PTHR45348">
    <property type="entry name" value="HYPOTHETICAL OXIDOREDUCTASE (EUROFUNG)"/>
    <property type="match status" value="1"/>
</dbReference>
<name>A0A8H8RHI5_9HELO</name>
<evidence type="ECO:0000313" key="5">
    <source>
        <dbReference type="EMBL" id="TVY35559.1"/>
    </source>
</evidence>
<reference evidence="5 6" key="1">
    <citation type="submission" date="2018-05" db="EMBL/GenBank/DDBJ databases">
        <title>Genome sequencing and assembly of the regulated plant pathogen Lachnellula willkommii and related sister species for the development of diagnostic species identification markers.</title>
        <authorList>
            <person name="Giroux E."/>
            <person name="Bilodeau G."/>
        </authorList>
    </citation>
    <scope>NUCLEOTIDE SEQUENCE [LARGE SCALE GENOMIC DNA]</scope>
    <source>
        <strain evidence="5 6">CBS 160.35</strain>
    </source>
</reference>
<dbReference type="Pfam" id="PF00107">
    <property type="entry name" value="ADH_zinc_N"/>
    <property type="match status" value="1"/>
</dbReference>
<comment type="similarity">
    <text evidence="1">Belongs to the zinc-containing alcohol dehydrogenase family.</text>
</comment>
<dbReference type="GO" id="GO:0016651">
    <property type="term" value="F:oxidoreductase activity, acting on NAD(P)H"/>
    <property type="evidence" value="ECO:0007669"/>
    <property type="project" value="InterPro"/>
</dbReference>
<sequence>MSFSSIFRCLLCNIPKNESRGEKVPVSTEQYEIEGKNPGDSTDFQESIDSTSQFTSPDESNITTEENIAELPIQKSNRALIVAAKGAYSFADLPFPILSHEHEVVISNRATGLNPIDYKSVDYNFCLPEFPWITGREMAGVVEMVGAGVRDVKVGDHVWTSTYYRDRRAGCFQQYITVPAHTVLPLPPSTNFTSAASLGVAGLTAAMTLWHWLDVPFPPPSANPPPPANPEKQEQEQEQEFLLVWGGGTVTGQYALQLAAISHLRVIAITSSHTAPLARSLGAIVIERDNKSNTQIISEIKEIAGDNITRAIDLVGPKTASACLQVLSRERECRFAPLAMMGNEEVVARNVQVVTVEMKRFVLDEANRMYALELNRLVGEGRVQVPGIETVHGGLENVVLGLDRLKKGEMGGRKMVVVF</sequence>
<evidence type="ECO:0000313" key="6">
    <source>
        <dbReference type="Proteomes" id="UP000443090"/>
    </source>
</evidence>
<evidence type="ECO:0000259" key="4">
    <source>
        <dbReference type="SMART" id="SM00829"/>
    </source>
</evidence>
<dbReference type="InterPro" id="IPR020843">
    <property type="entry name" value="ER"/>
</dbReference>
<feature type="compositionally biased region" description="Polar residues" evidence="3">
    <location>
        <begin position="39"/>
        <end position="61"/>
    </location>
</feature>
<dbReference type="Proteomes" id="UP000443090">
    <property type="component" value="Unassembled WGS sequence"/>
</dbReference>